<dbReference type="EMBL" id="JAKKSL010000005">
    <property type="protein sequence ID" value="MCI2285549.1"/>
    <property type="molecule type" value="Genomic_DNA"/>
</dbReference>
<proteinExistence type="predicted"/>
<evidence type="ECO:0000313" key="3">
    <source>
        <dbReference type="Proteomes" id="UP001139646"/>
    </source>
</evidence>
<dbReference type="RefSeq" id="WP_242288426.1">
    <property type="nucleotide sequence ID" value="NZ_JAKKSL010000005.1"/>
</dbReference>
<organism evidence="2 3">
    <name type="scientific">Colwellia maritima</name>
    <dbReference type="NCBI Taxonomy" id="2912588"/>
    <lineage>
        <taxon>Bacteria</taxon>
        <taxon>Pseudomonadati</taxon>
        <taxon>Pseudomonadota</taxon>
        <taxon>Gammaproteobacteria</taxon>
        <taxon>Alteromonadales</taxon>
        <taxon>Colwelliaceae</taxon>
        <taxon>Colwellia</taxon>
    </lineage>
</organism>
<comment type="caution">
    <text evidence="2">The sequence shown here is derived from an EMBL/GenBank/DDBJ whole genome shotgun (WGS) entry which is preliminary data.</text>
</comment>
<feature type="transmembrane region" description="Helical" evidence="1">
    <location>
        <begin position="33"/>
        <end position="50"/>
    </location>
</feature>
<name>A0ABS9X5R4_9GAMM</name>
<evidence type="ECO:0000313" key="2">
    <source>
        <dbReference type="EMBL" id="MCI2285549.1"/>
    </source>
</evidence>
<keyword evidence="1" id="KW-0472">Membrane</keyword>
<reference evidence="2" key="1">
    <citation type="submission" date="2022-01" db="EMBL/GenBank/DDBJ databases">
        <title>Colwellia maritima, isolated from seawater.</title>
        <authorList>
            <person name="Kristyanto S."/>
            <person name="Jung J."/>
            <person name="Jeon C.O."/>
        </authorList>
    </citation>
    <scope>NUCLEOTIDE SEQUENCE</scope>
    <source>
        <strain evidence="2">MSW7</strain>
    </source>
</reference>
<gene>
    <name evidence="2" type="ORF">L3081_21835</name>
</gene>
<accession>A0ABS9X5R4</accession>
<evidence type="ECO:0000256" key="1">
    <source>
        <dbReference type="SAM" id="Phobius"/>
    </source>
</evidence>
<dbReference type="Proteomes" id="UP001139646">
    <property type="component" value="Unassembled WGS sequence"/>
</dbReference>
<keyword evidence="3" id="KW-1185">Reference proteome</keyword>
<keyword evidence="1" id="KW-1133">Transmembrane helix</keyword>
<keyword evidence="1" id="KW-0812">Transmembrane</keyword>
<protein>
    <submittedName>
        <fullName evidence="2">Uncharacterized protein</fullName>
    </submittedName>
</protein>
<sequence length="69" mass="8004">MFLLMLLIICYSVLCGVFFYCQALLTGLGCKRWTVAGIVFGLLAWPMFVMKKRMQLYRLFGIKQLIFNA</sequence>